<evidence type="ECO:0000259" key="1">
    <source>
        <dbReference type="Pfam" id="PF23544"/>
    </source>
</evidence>
<accession>A0A7V1LNT4</accession>
<dbReference type="EMBL" id="DRLD01000334">
    <property type="protein sequence ID" value="HED11406.1"/>
    <property type="molecule type" value="Genomic_DNA"/>
</dbReference>
<evidence type="ECO:0000313" key="2">
    <source>
        <dbReference type="EMBL" id="HED11406.1"/>
    </source>
</evidence>
<dbReference type="PANTHER" id="PTHR47708:SF2">
    <property type="entry name" value="SI:CH73-132F6.5"/>
    <property type="match status" value="1"/>
</dbReference>
<dbReference type="PANTHER" id="PTHR47708">
    <property type="match status" value="1"/>
</dbReference>
<dbReference type="Proteomes" id="UP000886005">
    <property type="component" value="Unassembled WGS sequence"/>
</dbReference>
<comment type="caution">
    <text evidence="2">The sequence shown here is derived from an EMBL/GenBank/DDBJ whole genome shotgun (WGS) entry which is preliminary data.</text>
</comment>
<organism evidence="2">
    <name type="scientific">Caldithrix abyssi</name>
    <dbReference type="NCBI Taxonomy" id="187145"/>
    <lineage>
        <taxon>Bacteria</taxon>
        <taxon>Pseudomonadati</taxon>
        <taxon>Calditrichota</taxon>
        <taxon>Calditrichia</taxon>
        <taxon>Calditrichales</taxon>
        <taxon>Calditrichaceae</taxon>
        <taxon>Caldithrix</taxon>
    </lineage>
</organism>
<dbReference type="AlphaFoldDB" id="A0A7V1LNT4"/>
<proteinExistence type="predicted"/>
<dbReference type="InterPro" id="IPR056362">
    <property type="entry name" value="AtuA-like_ferredoxin_dom"/>
</dbReference>
<reference evidence="2" key="1">
    <citation type="journal article" date="2020" name="mSystems">
        <title>Genome- and Community-Level Interaction Insights into Carbon Utilization and Element Cycling Functions of Hydrothermarchaeota in Hydrothermal Sediment.</title>
        <authorList>
            <person name="Zhou Z."/>
            <person name="Liu Y."/>
            <person name="Xu W."/>
            <person name="Pan J."/>
            <person name="Luo Z.H."/>
            <person name="Li M."/>
        </authorList>
    </citation>
    <scope>NUCLEOTIDE SEQUENCE [LARGE SCALE GENOMIC DNA]</scope>
    <source>
        <strain evidence="2">HyVt-456</strain>
    </source>
</reference>
<feature type="domain" description="AtuA-like ferredoxin-fold" evidence="1">
    <location>
        <begin position="4"/>
        <end position="102"/>
    </location>
</feature>
<dbReference type="Pfam" id="PF23544">
    <property type="entry name" value="AtuA_ferredoxin"/>
    <property type="match status" value="1"/>
</dbReference>
<protein>
    <recommendedName>
        <fullName evidence="1">AtuA-like ferredoxin-fold domain-containing protein</fullName>
    </recommendedName>
</protein>
<gene>
    <name evidence="2" type="ORF">ENJ10_12010</name>
</gene>
<name>A0A7V1LNT4_CALAY</name>
<sequence>MKKVQLVKLAHARSGDKGDTANVGVIALKPEYYPILVKELTEERVKAHFGRNVKGKVERFEMPNIGALNFLLHNALGGGGTLTLKHDAQGKVVSANILRMYIDVPDELEVES</sequence>